<feature type="binding site" evidence="9">
    <location>
        <position position="149"/>
    </location>
    <ligand>
        <name>1-deoxy-D-xylulose 5-phosphate</name>
        <dbReference type="ChEBI" id="CHEBI:57792"/>
    </ligand>
</feature>
<dbReference type="InterPro" id="IPR036169">
    <property type="entry name" value="DXPR_C_sf"/>
</dbReference>
<organism evidence="13 14">
    <name type="scientific">Caloramator australicus RC3</name>
    <dbReference type="NCBI Taxonomy" id="857293"/>
    <lineage>
        <taxon>Bacteria</taxon>
        <taxon>Bacillati</taxon>
        <taxon>Bacillota</taxon>
        <taxon>Clostridia</taxon>
        <taxon>Eubacteriales</taxon>
        <taxon>Clostridiaceae</taxon>
        <taxon>Caloramator</taxon>
    </lineage>
</organism>
<comment type="function">
    <text evidence="9">Catalyzes the NADPH-dependent rearrangement and reduction of 1-deoxy-D-xylulose-5-phosphate (DXP) to 2-C-methyl-D-erythritol 4-phosphate (MEP).</text>
</comment>
<keyword evidence="3 9" id="KW-0479">Metal-binding</keyword>
<dbReference type="InterPro" id="IPR013644">
    <property type="entry name" value="DXP_reductoisomerase_C"/>
</dbReference>
<feature type="binding site" evidence="9">
    <location>
        <position position="13"/>
    </location>
    <ligand>
        <name>NADPH</name>
        <dbReference type="ChEBI" id="CHEBI:57783"/>
    </ligand>
</feature>
<feature type="binding site" evidence="9">
    <location>
        <position position="215"/>
    </location>
    <ligand>
        <name>1-deoxy-D-xylulose 5-phosphate</name>
        <dbReference type="ChEBI" id="CHEBI:57792"/>
    </ligand>
</feature>
<feature type="binding site" evidence="9">
    <location>
        <position position="122"/>
    </location>
    <ligand>
        <name>NADPH</name>
        <dbReference type="ChEBI" id="CHEBI:57783"/>
    </ligand>
</feature>
<evidence type="ECO:0000259" key="11">
    <source>
        <dbReference type="Pfam" id="PF08436"/>
    </source>
</evidence>
<gene>
    <name evidence="9" type="primary">dxr</name>
    <name evidence="13" type="ORF">CAAU_1441</name>
</gene>
<feature type="binding site" evidence="9">
    <location>
        <position position="150"/>
    </location>
    <ligand>
        <name>1-deoxy-D-xylulose 5-phosphate</name>
        <dbReference type="ChEBI" id="CHEBI:57792"/>
    </ligand>
</feature>
<feature type="binding site" evidence="9">
    <location>
        <position position="219"/>
    </location>
    <ligand>
        <name>1-deoxy-D-xylulose 5-phosphate</name>
        <dbReference type="ChEBI" id="CHEBI:57792"/>
    </ligand>
</feature>
<dbReference type="InterPro" id="IPR026877">
    <property type="entry name" value="DXPR_C"/>
</dbReference>
<dbReference type="InterPro" id="IPR003821">
    <property type="entry name" value="DXP_reductoisomerase"/>
</dbReference>
<dbReference type="NCBIfam" id="NF009114">
    <property type="entry name" value="PRK12464.1"/>
    <property type="match status" value="1"/>
</dbReference>
<feature type="binding site" evidence="9">
    <location>
        <position position="174"/>
    </location>
    <ligand>
        <name>1-deoxy-D-xylulose 5-phosphate</name>
        <dbReference type="ChEBI" id="CHEBI:57792"/>
    </ligand>
</feature>
<sequence length="382" mass="42944">MRRLCILGSTGSIGTQALEIVRTKKEEFKIIALTANSNVELLIEQAKEFKPSYVVIMDESKKNYLKDKLANLEIEVLTGIEGLEYVSTLKEVDIVLTAVVGMIGLRPTVQAIRSQKRIALANKETMVVAGEIIKKELKEYKAEIIPVDSEHNAIFQALQGNKKDEVARIILTASGGPFRGYKKEDLKDVTPEMAIKHPRWNMGKKISVDSATLMNKALEVIEAHWLFDLDYDKIDVIIHPQSIVHSMVEYIDGSIIAQLGVTDMKLPIKYALEYPKRTDNISDYLDLKAVAKLTFEEADTETFECLKLGYLAGKIGGSMPTVLNAANEEAVKLFLERKISFLEIPKLLQSAIENHKVEHNLTIEKIITIEESTKKYINELIK</sequence>
<dbReference type="GO" id="GO:0070402">
    <property type="term" value="F:NADPH binding"/>
    <property type="evidence" value="ECO:0007669"/>
    <property type="project" value="InterPro"/>
</dbReference>
<dbReference type="EMBL" id="CAKP01000081">
    <property type="protein sequence ID" value="CCJ33525.1"/>
    <property type="molecule type" value="Genomic_DNA"/>
</dbReference>
<dbReference type="FunFam" id="3.40.50.720:FF:000045">
    <property type="entry name" value="1-deoxy-D-xylulose 5-phosphate reductoisomerase"/>
    <property type="match status" value="1"/>
</dbReference>
<dbReference type="UniPathway" id="UPA00056">
    <property type="reaction ID" value="UER00092"/>
</dbReference>
<feature type="binding site" evidence="9">
    <location>
        <position position="124"/>
    </location>
    <ligand>
        <name>NADPH</name>
        <dbReference type="ChEBI" id="CHEBI:57783"/>
    </ligand>
</feature>
<feature type="binding site" evidence="9">
    <location>
        <position position="216"/>
    </location>
    <ligand>
        <name>1-deoxy-D-xylulose 5-phosphate</name>
        <dbReference type="ChEBI" id="CHEBI:57792"/>
    </ligand>
</feature>
<proteinExistence type="inferred from homology"/>
<evidence type="ECO:0000256" key="4">
    <source>
        <dbReference type="ARBA" id="ARBA00022857"/>
    </source>
</evidence>
<evidence type="ECO:0000313" key="13">
    <source>
        <dbReference type="EMBL" id="CCJ33525.1"/>
    </source>
</evidence>
<evidence type="ECO:0000256" key="5">
    <source>
        <dbReference type="ARBA" id="ARBA00023002"/>
    </source>
</evidence>
<dbReference type="Pfam" id="PF02670">
    <property type="entry name" value="DXP_reductoisom"/>
    <property type="match status" value="1"/>
</dbReference>
<feature type="binding site" evidence="9">
    <location>
        <position position="11"/>
    </location>
    <ligand>
        <name>NADPH</name>
        <dbReference type="ChEBI" id="CHEBI:57783"/>
    </ligand>
</feature>
<dbReference type="STRING" id="857293.CAAU_1441"/>
<evidence type="ECO:0000256" key="9">
    <source>
        <dbReference type="HAMAP-Rule" id="MF_00183"/>
    </source>
</evidence>
<dbReference type="Pfam" id="PF08436">
    <property type="entry name" value="DXP_redisom_C"/>
    <property type="match status" value="1"/>
</dbReference>
<comment type="caution">
    <text evidence="9">Lacks conserved residue(s) required for the propagation of feature annotation.</text>
</comment>
<comment type="similarity">
    <text evidence="2 9">Belongs to the DXR family.</text>
</comment>
<evidence type="ECO:0000313" key="14">
    <source>
        <dbReference type="Proteomes" id="UP000007652"/>
    </source>
</evidence>
<feature type="binding site" evidence="9">
    <location>
        <position position="148"/>
    </location>
    <ligand>
        <name>Mn(2+)</name>
        <dbReference type="ChEBI" id="CHEBI:29035"/>
    </ligand>
</feature>
<dbReference type="Pfam" id="PF13288">
    <property type="entry name" value="DXPR_C"/>
    <property type="match status" value="1"/>
</dbReference>
<protein>
    <recommendedName>
        <fullName evidence="9">1-deoxy-D-xylulose 5-phosphate reductoisomerase</fullName>
        <shortName evidence="9">DXP reductoisomerase</shortName>
        <ecNumber evidence="9">1.1.1.267</ecNumber>
    </recommendedName>
    <alternativeName>
        <fullName evidence="9">1-deoxyxylulose-5-phosphate reductoisomerase</fullName>
    </alternativeName>
    <alternativeName>
        <fullName evidence="9">2-C-methyl-D-erythritol 4-phosphate synthase</fullName>
    </alternativeName>
</protein>
<feature type="domain" description="1-deoxy-D-xylulose 5-phosphate reductoisomerase N-terminal" evidence="10">
    <location>
        <begin position="4"/>
        <end position="130"/>
    </location>
</feature>
<dbReference type="PIRSF" id="PIRSF006205">
    <property type="entry name" value="Dxp_reductismrs"/>
    <property type="match status" value="1"/>
</dbReference>
<dbReference type="AlphaFoldDB" id="I7LGT1"/>
<keyword evidence="9" id="KW-0460">Magnesium</keyword>
<keyword evidence="14" id="KW-1185">Reference proteome</keyword>
<feature type="binding site" evidence="9">
    <location>
        <position position="203"/>
    </location>
    <ligand>
        <name>NADPH</name>
        <dbReference type="ChEBI" id="CHEBI:57783"/>
    </ligand>
</feature>
<comment type="catalytic activity">
    <reaction evidence="8">
        <text>2-C-methyl-D-erythritol 4-phosphate + NADP(+) = 1-deoxy-D-xylulose 5-phosphate + NADPH + H(+)</text>
        <dbReference type="Rhea" id="RHEA:13717"/>
        <dbReference type="ChEBI" id="CHEBI:15378"/>
        <dbReference type="ChEBI" id="CHEBI:57783"/>
        <dbReference type="ChEBI" id="CHEBI:57792"/>
        <dbReference type="ChEBI" id="CHEBI:58262"/>
        <dbReference type="ChEBI" id="CHEBI:58349"/>
        <dbReference type="EC" id="1.1.1.267"/>
    </reaction>
    <physiologicalReaction direction="right-to-left" evidence="8">
        <dbReference type="Rhea" id="RHEA:13719"/>
    </physiologicalReaction>
</comment>
<accession>I7LGT1</accession>
<dbReference type="GO" id="GO:0051484">
    <property type="term" value="P:isopentenyl diphosphate biosynthetic process, methylerythritol 4-phosphate pathway involved in terpenoid biosynthetic process"/>
    <property type="evidence" value="ECO:0007669"/>
    <property type="project" value="TreeGrafter"/>
</dbReference>
<comment type="pathway">
    <text evidence="1 9">Isoprenoid biosynthesis; isopentenyl diphosphate biosynthesis via DXP pathway; isopentenyl diphosphate from 1-deoxy-D-xylulose 5-phosphate: step 1/6.</text>
</comment>
<evidence type="ECO:0000259" key="12">
    <source>
        <dbReference type="Pfam" id="PF13288"/>
    </source>
</evidence>
<evidence type="ECO:0000256" key="1">
    <source>
        <dbReference type="ARBA" id="ARBA00005094"/>
    </source>
</evidence>
<keyword evidence="5 9" id="KW-0560">Oxidoreductase</keyword>
<keyword evidence="13" id="KW-0413">Isomerase</keyword>
<dbReference type="GO" id="GO:0016853">
    <property type="term" value="F:isomerase activity"/>
    <property type="evidence" value="ECO:0007669"/>
    <property type="project" value="UniProtKB-KW"/>
</dbReference>
<dbReference type="InterPro" id="IPR013512">
    <property type="entry name" value="DXP_reductoisomerase_N"/>
</dbReference>
<name>I7LGT1_9CLOT</name>
<dbReference type="Proteomes" id="UP000007652">
    <property type="component" value="Unassembled WGS sequence"/>
</dbReference>
<evidence type="ECO:0000256" key="7">
    <source>
        <dbReference type="ARBA" id="ARBA00023229"/>
    </source>
</evidence>
<dbReference type="GO" id="GO:0030604">
    <property type="term" value="F:1-deoxy-D-xylulose-5-phosphate reductoisomerase activity"/>
    <property type="evidence" value="ECO:0007669"/>
    <property type="project" value="UniProtKB-UniRule"/>
</dbReference>
<dbReference type="RefSeq" id="WP_008908790.1">
    <property type="nucleotide sequence ID" value="NZ_CAKP01000081.1"/>
</dbReference>
<evidence type="ECO:0000256" key="2">
    <source>
        <dbReference type="ARBA" id="ARBA00006825"/>
    </source>
</evidence>
<dbReference type="PANTHER" id="PTHR30525:SF0">
    <property type="entry name" value="1-DEOXY-D-XYLULOSE 5-PHOSPHATE REDUCTOISOMERASE, CHLOROPLASTIC"/>
    <property type="match status" value="1"/>
</dbReference>
<dbReference type="Gene3D" id="1.10.1740.10">
    <property type="match status" value="1"/>
</dbReference>
<dbReference type="Gene3D" id="3.40.50.720">
    <property type="entry name" value="NAD(P)-binding Rossmann-like Domain"/>
    <property type="match status" value="1"/>
</dbReference>
<dbReference type="InterPro" id="IPR036291">
    <property type="entry name" value="NAD(P)-bd_dom_sf"/>
</dbReference>
<dbReference type="EC" id="1.1.1.267" evidence="9"/>
<dbReference type="eggNOG" id="COG0743">
    <property type="taxonomic scope" value="Bacteria"/>
</dbReference>
<feature type="domain" description="DXP reductoisomerase C-terminal" evidence="12">
    <location>
        <begin position="259"/>
        <end position="375"/>
    </location>
</feature>
<feature type="binding site" evidence="9">
    <location>
        <position position="12"/>
    </location>
    <ligand>
        <name>NADPH</name>
        <dbReference type="ChEBI" id="CHEBI:57783"/>
    </ligand>
</feature>
<feature type="binding site" evidence="9">
    <location>
        <position position="210"/>
    </location>
    <ligand>
        <name>1-deoxy-D-xylulose 5-phosphate</name>
        <dbReference type="ChEBI" id="CHEBI:57792"/>
    </ligand>
</feature>
<dbReference type="NCBIfam" id="TIGR00243">
    <property type="entry name" value="Dxr"/>
    <property type="match status" value="1"/>
</dbReference>
<dbReference type="OrthoDB" id="9806546at2"/>
<evidence type="ECO:0000256" key="3">
    <source>
        <dbReference type="ARBA" id="ARBA00022723"/>
    </source>
</evidence>
<dbReference type="PANTHER" id="PTHR30525">
    <property type="entry name" value="1-DEOXY-D-XYLULOSE 5-PHOSPHATE REDUCTOISOMERASE"/>
    <property type="match status" value="1"/>
</dbReference>
<feature type="domain" description="1-deoxy-D-xylulose 5-phosphate reductoisomerase C-terminal" evidence="11">
    <location>
        <begin position="144"/>
        <end position="227"/>
    </location>
</feature>
<feature type="binding site" evidence="9">
    <location>
        <position position="197"/>
    </location>
    <ligand>
        <name>1-deoxy-D-xylulose 5-phosphate</name>
        <dbReference type="ChEBI" id="CHEBI:57792"/>
    </ligand>
</feature>
<evidence type="ECO:0000259" key="10">
    <source>
        <dbReference type="Pfam" id="PF02670"/>
    </source>
</evidence>
<feature type="binding site" evidence="9">
    <location>
        <position position="123"/>
    </location>
    <ligand>
        <name>1-deoxy-D-xylulose 5-phosphate</name>
        <dbReference type="ChEBI" id="CHEBI:57792"/>
    </ligand>
</feature>
<keyword evidence="6 9" id="KW-0464">Manganese</keyword>
<dbReference type="SUPFAM" id="SSF69055">
    <property type="entry name" value="1-deoxy-D-xylulose-5-phosphate reductoisomerase, C-terminal domain"/>
    <property type="match status" value="1"/>
</dbReference>
<comment type="caution">
    <text evidence="13">The sequence shown here is derived from an EMBL/GenBank/DDBJ whole genome shotgun (WGS) entry which is preliminary data.</text>
</comment>
<dbReference type="SUPFAM" id="SSF51735">
    <property type="entry name" value="NAD(P)-binding Rossmann-fold domains"/>
    <property type="match status" value="1"/>
</dbReference>
<keyword evidence="4 9" id="KW-0521">NADP</keyword>
<evidence type="ECO:0000256" key="8">
    <source>
        <dbReference type="ARBA" id="ARBA00048543"/>
    </source>
</evidence>
<feature type="binding site" evidence="9">
    <location>
        <position position="150"/>
    </location>
    <ligand>
        <name>Mn(2+)</name>
        <dbReference type="ChEBI" id="CHEBI:29035"/>
    </ligand>
</feature>
<keyword evidence="7 9" id="KW-0414">Isoprene biosynthesis</keyword>
<dbReference type="SUPFAM" id="SSF55347">
    <property type="entry name" value="Glyceraldehyde-3-phosphate dehydrogenase-like, C-terminal domain"/>
    <property type="match status" value="1"/>
</dbReference>
<comment type="cofactor">
    <cofactor evidence="9">
        <name>Mg(2+)</name>
        <dbReference type="ChEBI" id="CHEBI:18420"/>
    </cofactor>
    <cofactor evidence="9">
        <name>Mn(2+)</name>
        <dbReference type="ChEBI" id="CHEBI:29035"/>
    </cofactor>
</comment>
<feature type="binding site" evidence="9">
    <location>
        <position position="10"/>
    </location>
    <ligand>
        <name>NADPH</name>
        <dbReference type="ChEBI" id="CHEBI:57783"/>
    </ligand>
</feature>
<evidence type="ECO:0000256" key="6">
    <source>
        <dbReference type="ARBA" id="ARBA00023211"/>
    </source>
</evidence>
<reference evidence="13 14" key="1">
    <citation type="journal article" date="2011" name="J. Bacteriol.">
        <title>Draft genome sequence of Caloramator australicus strain RC3T, a thermoanaerobe from the Great Artesian Basin of Australia.</title>
        <authorList>
            <person name="Ogg C.D."/>
            <person name="Patel B.K.C."/>
        </authorList>
    </citation>
    <scope>NUCLEOTIDE SEQUENCE [LARGE SCALE GENOMIC DNA]</scope>
    <source>
        <strain evidence="13 14">RC3</strain>
    </source>
</reference>
<feature type="binding site" evidence="9">
    <location>
        <position position="38"/>
    </location>
    <ligand>
        <name>NADPH</name>
        <dbReference type="ChEBI" id="CHEBI:57783"/>
    </ligand>
</feature>
<dbReference type="HAMAP" id="MF_00183">
    <property type="entry name" value="DXP_reductoisom"/>
    <property type="match status" value="1"/>
</dbReference>
<feature type="binding site" evidence="9">
    <location>
        <position position="219"/>
    </location>
    <ligand>
        <name>Mn(2+)</name>
        <dbReference type="ChEBI" id="CHEBI:29035"/>
    </ligand>
</feature>
<dbReference type="GO" id="GO:0030145">
    <property type="term" value="F:manganese ion binding"/>
    <property type="evidence" value="ECO:0007669"/>
    <property type="project" value="TreeGrafter"/>
</dbReference>